<dbReference type="SUPFAM" id="SSF49303">
    <property type="entry name" value="beta-Galactosidase/glucuronidase domain"/>
    <property type="match status" value="3"/>
</dbReference>
<dbReference type="InterPro" id="IPR013783">
    <property type="entry name" value="Ig-like_fold"/>
</dbReference>
<feature type="domain" description="Glycoside hydrolase family 2 immunoglobulin-like beta-sandwich" evidence="5">
    <location>
        <begin position="252"/>
        <end position="342"/>
    </location>
</feature>
<keyword evidence="4" id="KW-0732">Signal</keyword>
<dbReference type="SUPFAM" id="SSF51445">
    <property type="entry name" value="(Trans)glycosidases"/>
    <property type="match status" value="1"/>
</dbReference>
<dbReference type="GO" id="GO:0004553">
    <property type="term" value="F:hydrolase activity, hydrolyzing O-glycosyl compounds"/>
    <property type="evidence" value="ECO:0007669"/>
    <property type="project" value="InterPro"/>
</dbReference>
<feature type="domain" description="Glycoside hydrolase family 2 catalytic" evidence="6">
    <location>
        <begin position="353"/>
        <end position="514"/>
    </location>
</feature>
<dbReference type="InterPro" id="IPR036156">
    <property type="entry name" value="Beta-gal/glucu_dom_sf"/>
</dbReference>
<accession>A0A6I6JVT9</accession>
<dbReference type="Pfam" id="PF22666">
    <property type="entry name" value="Glyco_hydro_2_N2"/>
    <property type="match status" value="1"/>
</dbReference>
<name>A0A6I6JVT9_9BACT</name>
<dbReference type="InterPro" id="IPR043534">
    <property type="entry name" value="EBDG/EBM"/>
</dbReference>
<dbReference type="RefSeq" id="WP_158869841.1">
    <property type="nucleotide sequence ID" value="NZ_CP046401.1"/>
</dbReference>
<dbReference type="InterPro" id="IPR008979">
    <property type="entry name" value="Galactose-bd-like_sf"/>
</dbReference>
<dbReference type="Pfam" id="PF02836">
    <property type="entry name" value="Glyco_hydro_2_C"/>
    <property type="match status" value="1"/>
</dbReference>
<protein>
    <recommendedName>
        <fullName evidence="11">Glycosyl hydrolase</fullName>
    </recommendedName>
</protein>
<evidence type="ECO:0000259" key="5">
    <source>
        <dbReference type="Pfam" id="PF00703"/>
    </source>
</evidence>
<organism evidence="9 10">
    <name type="scientific">Maribellus comscasis</name>
    <dbReference type="NCBI Taxonomy" id="2681766"/>
    <lineage>
        <taxon>Bacteria</taxon>
        <taxon>Pseudomonadati</taxon>
        <taxon>Bacteroidota</taxon>
        <taxon>Bacteroidia</taxon>
        <taxon>Marinilabiliales</taxon>
        <taxon>Prolixibacteraceae</taxon>
        <taxon>Maribellus</taxon>
    </lineage>
</organism>
<evidence type="ECO:0000256" key="1">
    <source>
        <dbReference type="ARBA" id="ARBA00007401"/>
    </source>
</evidence>
<dbReference type="GO" id="GO:0005975">
    <property type="term" value="P:carbohydrate metabolic process"/>
    <property type="evidence" value="ECO:0007669"/>
    <property type="project" value="InterPro"/>
</dbReference>
<keyword evidence="2" id="KW-0378">Hydrolase</keyword>
<evidence type="ECO:0000313" key="10">
    <source>
        <dbReference type="Proteomes" id="UP000428260"/>
    </source>
</evidence>
<feature type="chain" id="PRO_5026307850" description="Glycosyl hydrolase" evidence="4">
    <location>
        <begin position="20"/>
        <end position="874"/>
    </location>
</feature>
<feature type="signal peptide" evidence="4">
    <location>
        <begin position="1"/>
        <end position="19"/>
    </location>
</feature>
<dbReference type="EMBL" id="CP046401">
    <property type="protein sequence ID" value="QGY46701.1"/>
    <property type="molecule type" value="Genomic_DNA"/>
</dbReference>
<dbReference type="PANTHER" id="PTHR43536:SF1">
    <property type="entry name" value="MANNOSYLGLYCOPROTEIN ENDO-BETA-MANNOSIDASE"/>
    <property type="match status" value="1"/>
</dbReference>
<dbReference type="PANTHER" id="PTHR43536">
    <property type="entry name" value="MANNOSYLGLYCOPROTEIN ENDO-BETA-MANNOSIDASE"/>
    <property type="match status" value="1"/>
</dbReference>
<feature type="domain" description="Beta-mannosidase-like galactose-binding" evidence="8">
    <location>
        <begin position="55"/>
        <end position="217"/>
    </location>
</feature>
<dbReference type="Gene3D" id="3.20.20.80">
    <property type="entry name" value="Glycosidases"/>
    <property type="match status" value="1"/>
</dbReference>
<dbReference type="SUPFAM" id="SSF49785">
    <property type="entry name" value="Galactose-binding domain-like"/>
    <property type="match status" value="1"/>
</dbReference>
<dbReference type="InterPro" id="IPR041351">
    <property type="entry name" value="Ig_GlcNase"/>
</dbReference>
<dbReference type="Pfam" id="PF00703">
    <property type="entry name" value="Glyco_hydro_2"/>
    <property type="match status" value="1"/>
</dbReference>
<evidence type="ECO:0000256" key="2">
    <source>
        <dbReference type="ARBA" id="ARBA00022801"/>
    </source>
</evidence>
<dbReference type="Gene3D" id="2.60.120.260">
    <property type="entry name" value="Galactose-binding domain-like"/>
    <property type="match status" value="1"/>
</dbReference>
<sequence length="874" mass="99420">MKNFLVVGLTFCWLLFSVAQTKAQKSEIGLNEGWKAKRASELPVDGTVISSPDFQFFDWMDAVVPGTALTTLLHNKKVPDPFYGMNNELIPDIYETGPEYYTFWFQKEFEVPDLKPGQQVWLKFRGINYSANVFLNGKRVSFDTHEGMFLREKYLITPFLNESGKNNLAVLVEPPSPVGKANGGQGGDGVIARSVTQQYTPGWDWVCAVRDRNTGIWDKVSLEITGDIDIRAPFVKTRVPGKRLPGEKQDPAFLDISAELVNSSEEEQEGNLVASLGDEKWSVPVTLKKGETQTVSFPEIKIKNPKLWWPNGVGEQNMEHLKLKFEQANVVSDEEAVDFGIRETGTYFDKKVGGRVFMVNGRKVFIKGGNWISSDLLLRLTPERYDAEVRMHAQMNMNMIRVWGGSITERPEFYNACDKYGILVWQDLWITGDCNGCWFDPKKKESQARRQSYPDDHSLFFSSVIDQVKMLRNHPSLYLYCGGNEFPPPADIDFKLHNEIFPDVDPTRFYVSYSTSDSILRNTIGGVGDGPYGIQNPLRFFVTRSYPFNPELGSVGVPNVEAMRKMMDEKDLTPPVNDRGNNVWQYHKYIGYGDHIERFGEIAGIDDFCKKAQVVNYEQYRALQEGFNAGMWSFYTGMLVWKNQNPWTSLRGQFYDVFLEQTGGFYGYQHGAAPLHVQLNLNDSAICVMNQTMVAESGLSVEAELYNLHGEKVNTQQLNLDVSANSYKIAGKLDLAKKPAGLYFARFYLKNKKGEIVDENFYWLTNSPNDMQDLQKLEEVQPDIQLGEKRDDKLLLTVKNTEKETAFFSRLKVVDKQTGELVLPVFFSDNYFTLFSGEQKQVELDLSDLPADLKDKDLQLVLEPWKGPAVTKEL</sequence>
<keyword evidence="3" id="KW-0326">Glycosidase</keyword>
<feature type="domain" description="Exo-beta-D-glucosaminidase Ig-fold" evidence="7">
    <location>
        <begin position="760"/>
        <end position="847"/>
    </location>
</feature>
<evidence type="ECO:0000256" key="4">
    <source>
        <dbReference type="SAM" id="SignalP"/>
    </source>
</evidence>
<comment type="similarity">
    <text evidence="1">Belongs to the glycosyl hydrolase 2 family.</text>
</comment>
<evidence type="ECO:0000256" key="3">
    <source>
        <dbReference type="ARBA" id="ARBA00023295"/>
    </source>
</evidence>
<keyword evidence="10" id="KW-1185">Reference proteome</keyword>
<evidence type="ECO:0000259" key="7">
    <source>
        <dbReference type="Pfam" id="PF18368"/>
    </source>
</evidence>
<dbReference type="Proteomes" id="UP000428260">
    <property type="component" value="Chromosome"/>
</dbReference>
<dbReference type="AlphaFoldDB" id="A0A6I6JVT9"/>
<evidence type="ECO:0000259" key="6">
    <source>
        <dbReference type="Pfam" id="PF02836"/>
    </source>
</evidence>
<dbReference type="Gene3D" id="2.60.40.10">
    <property type="entry name" value="Immunoglobulins"/>
    <property type="match status" value="3"/>
</dbReference>
<proteinExistence type="inferred from homology"/>
<gene>
    <name evidence="9" type="ORF">GM418_24495</name>
</gene>
<reference evidence="9 10" key="1">
    <citation type="submission" date="2019-11" db="EMBL/GenBank/DDBJ databases">
        <authorList>
            <person name="Zheng R.K."/>
            <person name="Sun C.M."/>
        </authorList>
    </citation>
    <scope>NUCLEOTIDE SEQUENCE [LARGE SCALE GENOMIC DNA]</scope>
    <source>
        <strain evidence="9 10">WC007</strain>
    </source>
</reference>
<evidence type="ECO:0000313" key="9">
    <source>
        <dbReference type="EMBL" id="QGY46701.1"/>
    </source>
</evidence>
<dbReference type="InterPro" id="IPR006102">
    <property type="entry name" value="Ig-like_GH2"/>
</dbReference>
<dbReference type="KEGG" id="mcos:GM418_24495"/>
<dbReference type="Pfam" id="PF18368">
    <property type="entry name" value="Ig_GlcNase"/>
    <property type="match status" value="1"/>
</dbReference>
<dbReference type="InterPro" id="IPR054593">
    <property type="entry name" value="Beta-mannosidase-like_N2"/>
</dbReference>
<evidence type="ECO:0000259" key="8">
    <source>
        <dbReference type="Pfam" id="PF22666"/>
    </source>
</evidence>
<dbReference type="InterPro" id="IPR017853">
    <property type="entry name" value="GH"/>
</dbReference>
<dbReference type="InterPro" id="IPR006103">
    <property type="entry name" value="Glyco_hydro_2_cat"/>
</dbReference>
<evidence type="ECO:0008006" key="11">
    <source>
        <dbReference type="Google" id="ProtNLM"/>
    </source>
</evidence>